<dbReference type="Pfam" id="PF25362">
    <property type="entry name" value="bPH_11"/>
    <property type="match status" value="1"/>
</dbReference>
<feature type="domain" description="PH" evidence="2">
    <location>
        <begin position="40"/>
        <end position="145"/>
    </location>
</feature>
<evidence type="ECO:0000259" key="2">
    <source>
        <dbReference type="Pfam" id="PF25362"/>
    </source>
</evidence>
<keyword evidence="1" id="KW-0472">Membrane</keyword>
<evidence type="ECO:0000313" key="4">
    <source>
        <dbReference type="Proteomes" id="UP000321196"/>
    </source>
</evidence>
<keyword evidence="4" id="KW-1185">Reference proteome</keyword>
<feature type="transmembrane region" description="Helical" evidence="1">
    <location>
        <begin position="6"/>
        <end position="25"/>
    </location>
</feature>
<name>A0A5C8HQD2_9MICO</name>
<sequence>MTRELAIGITIGVGVLILAGMAWGWRRRSRRDSALQAPVGELGGDVVGSFSGLYVATTEHDEPLNRLAIRHLAFRSKVTATVTTEGINLVMPGSPTIGLAKASLIGAGRATWTIDRVVEKDGLVFISWQVNDTTVADSYLRLQESNPTSFLEALDRVLPNTTATGI</sequence>
<dbReference type="Proteomes" id="UP000321196">
    <property type="component" value="Unassembled WGS sequence"/>
</dbReference>
<dbReference type="InterPro" id="IPR057446">
    <property type="entry name" value="PH_bac"/>
</dbReference>
<dbReference type="AlphaFoldDB" id="A0A5C8HQD2"/>
<proteinExistence type="predicted"/>
<keyword evidence="1" id="KW-1133">Transmembrane helix</keyword>
<keyword evidence="1" id="KW-0812">Transmembrane</keyword>
<dbReference type="EMBL" id="VRSW01000001">
    <property type="protein sequence ID" value="TXK05532.1"/>
    <property type="molecule type" value="Genomic_DNA"/>
</dbReference>
<reference evidence="3 4" key="1">
    <citation type="submission" date="2019-08" db="EMBL/GenBank/DDBJ databases">
        <authorList>
            <person name="Dong K."/>
        </authorList>
    </citation>
    <scope>NUCLEOTIDE SEQUENCE [LARGE SCALE GENOMIC DNA]</scope>
    <source>
        <strain evidence="3 4">M4-8</strain>
    </source>
</reference>
<gene>
    <name evidence="3" type="ORF">FVP60_00575</name>
</gene>
<comment type="caution">
    <text evidence="3">The sequence shown here is derived from an EMBL/GenBank/DDBJ whole genome shotgun (WGS) entry which is preliminary data.</text>
</comment>
<protein>
    <recommendedName>
        <fullName evidence="2">PH domain-containing protein</fullName>
    </recommendedName>
</protein>
<accession>A0A5C8HQD2</accession>
<dbReference type="RefSeq" id="WP_147824343.1">
    <property type="nucleotide sequence ID" value="NZ_BAAARG010000001.1"/>
</dbReference>
<evidence type="ECO:0000313" key="3">
    <source>
        <dbReference type="EMBL" id="TXK05532.1"/>
    </source>
</evidence>
<evidence type="ECO:0000256" key="1">
    <source>
        <dbReference type="SAM" id="Phobius"/>
    </source>
</evidence>
<dbReference type="OrthoDB" id="3826692at2"/>
<organism evidence="3 4">
    <name type="scientific">Microbacterium mitrae</name>
    <dbReference type="NCBI Taxonomy" id="664640"/>
    <lineage>
        <taxon>Bacteria</taxon>
        <taxon>Bacillati</taxon>
        <taxon>Actinomycetota</taxon>
        <taxon>Actinomycetes</taxon>
        <taxon>Micrococcales</taxon>
        <taxon>Microbacteriaceae</taxon>
        <taxon>Microbacterium</taxon>
    </lineage>
</organism>